<dbReference type="Pfam" id="PF25191">
    <property type="entry name" value="DUF7832"/>
    <property type="match status" value="1"/>
</dbReference>
<dbReference type="Pfam" id="PF05076">
    <property type="entry name" value="SUFU"/>
    <property type="match status" value="1"/>
</dbReference>
<gene>
    <name evidence="3" type="ORF">CBW42_01390</name>
</gene>
<protein>
    <submittedName>
        <fullName evidence="3">Uncharacterized protein</fullName>
    </submittedName>
</protein>
<evidence type="ECO:0000313" key="4">
    <source>
        <dbReference type="Proteomes" id="UP000194903"/>
    </source>
</evidence>
<organism evidence="3 4">
    <name type="scientific">Butyricicoccus porcorum</name>
    <dbReference type="NCBI Taxonomy" id="1945634"/>
    <lineage>
        <taxon>Bacteria</taxon>
        <taxon>Bacillati</taxon>
        <taxon>Bacillota</taxon>
        <taxon>Clostridia</taxon>
        <taxon>Eubacteriales</taxon>
        <taxon>Butyricicoccaceae</taxon>
        <taxon>Butyricicoccus</taxon>
    </lineage>
</organism>
<accession>A0A252F659</accession>
<dbReference type="InterPro" id="IPR057154">
    <property type="entry name" value="DUF7832"/>
</dbReference>
<reference evidence="3 4" key="1">
    <citation type="submission" date="2017-05" db="EMBL/GenBank/DDBJ databases">
        <title>Butyricicoccus porcorum sp. nov. a butyrate-producing bacterium from the swine intestinal tract.</title>
        <authorList>
            <person name="Trachsel J."/>
            <person name="Humphrey S."/>
            <person name="Allen H.K."/>
        </authorList>
    </citation>
    <scope>NUCLEOTIDE SEQUENCE [LARGE SCALE GENOMIC DNA]</scope>
    <source>
        <strain evidence="3">BB10</strain>
    </source>
</reference>
<feature type="domain" description="Suppressor of fused-like" evidence="1">
    <location>
        <begin position="79"/>
        <end position="240"/>
    </location>
</feature>
<comment type="caution">
    <text evidence="3">The sequence shown here is derived from an EMBL/GenBank/DDBJ whole genome shotgun (WGS) entry which is preliminary data.</text>
</comment>
<keyword evidence="4" id="KW-1185">Reference proteome</keyword>
<sequence length="430" mass="50086">MPTYLTGTDFSSGFFLFVDTDCRILYNRENNACKGGIPVYFSEPELYDDEQRIAVEDHIETYFGEFDFVFHETVEQGIRVDVYVIEPNAERDFYTLVTVGMGAHEMNVPVEPEFRNKSRAELVLCVPSDWDMETGGWAVQLLMETAHFPVEENAWLEAGHSIEMDGPVDETAAFTGVILTSTYVQEREADSCVLPDGDTVCFYQVIPLFYEEIRTYSSTDLVDFAEQCLSYIGFIADPERENTCITVQQECSDIQKQVFASIEQCMDDAQWHYSKIEEKALPLNEATGYQHLAIYLRWCMEHQLMSATFMQEYGDIADYVREQGSRPDNRLLLECDLRHFLREEFDGILHPAMFNPEGQAFAAWYYGEGQTEPYFPADIDLYACAYFGEERYHSEVFQDEAYLFLPWEEMYYQNMARLMDKRFRQWKAQK</sequence>
<proteinExistence type="predicted"/>
<dbReference type="InterPro" id="IPR037181">
    <property type="entry name" value="SUFU_N"/>
</dbReference>
<evidence type="ECO:0000313" key="3">
    <source>
        <dbReference type="EMBL" id="OUM21253.1"/>
    </source>
</evidence>
<evidence type="ECO:0000259" key="2">
    <source>
        <dbReference type="Pfam" id="PF25191"/>
    </source>
</evidence>
<dbReference type="OrthoDB" id="4827574at2"/>
<feature type="domain" description="DUF7832" evidence="2">
    <location>
        <begin position="266"/>
        <end position="393"/>
    </location>
</feature>
<dbReference type="Proteomes" id="UP000194903">
    <property type="component" value="Unassembled WGS sequence"/>
</dbReference>
<dbReference type="EMBL" id="NHOC01000002">
    <property type="protein sequence ID" value="OUM21253.1"/>
    <property type="molecule type" value="Genomic_DNA"/>
</dbReference>
<dbReference type="InterPro" id="IPR020941">
    <property type="entry name" value="SUFU-like_domain"/>
</dbReference>
<dbReference type="AlphaFoldDB" id="A0A252F659"/>
<evidence type="ECO:0000259" key="1">
    <source>
        <dbReference type="Pfam" id="PF05076"/>
    </source>
</evidence>
<name>A0A252F659_9FIRM</name>
<dbReference type="SUPFAM" id="SSF103359">
    <property type="entry name" value="Suppressor of Fused, N-terminal domain"/>
    <property type="match status" value="1"/>
</dbReference>